<keyword evidence="1" id="KW-0812">Transmembrane</keyword>
<proteinExistence type="predicted"/>
<evidence type="ECO:0000313" key="2">
    <source>
        <dbReference type="EMBL" id="MVU78412.1"/>
    </source>
</evidence>
<keyword evidence="1" id="KW-1133">Transmembrane helix</keyword>
<dbReference type="RefSeq" id="WP_157387906.1">
    <property type="nucleotide sequence ID" value="NZ_WRPP01000002.1"/>
</dbReference>
<gene>
    <name evidence="2" type="ORF">GPX89_14300</name>
</gene>
<dbReference type="Proteomes" id="UP000466794">
    <property type="component" value="Unassembled WGS sequence"/>
</dbReference>
<keyword evidence="1" id="KW-0472">Membrane</keyword>
<comment type="caution">
    <text evidence="2">The sequence shown here is derived from an EMBL/GenBank/DDBJ whole genome shotgun (WGS) entry which is preliminary data.</text>
</comment>
<feature type="transmembrane region" description="Helical" evidence="1">
    <location>
        <begin position="40"/>
        <end position="59"/>
    </location>
</feature>
<keyword evidence="3" id="KW-1185">Reference proteome</keyword>
<organism evidence="2 3">
    <name type="scientific">Nocardia terrae</name>
    <dbReference type="NCBI Taxonomy" id="2675851"/>
    <lineage>
        <taxon>Bacteria</taxon>
        <taxon>Bacillati</taxon>
        <taxon>Actinomycetota</taxon>
        <taxon>Actinomycetes</taxon>
        <taxon>Mycobacteriales</taxon>
        <taxon>Nocardiaceae</taxon>
        <taxon>Nocardia</taxon>
    </lineage>
</organism>
<sequence length="64" mass="6777">MKRIVSALLGALLCVVGVIWIVQGLGSLHGSPMTGHSEWSYAGGVLVVLGAGLLLWTGYRSLRR</sequence>
<name>A0A7K1UVV4_9NOCA</name>
<dbReference type="EMBL" id="WRPP01000002">
    <property type="protein sequence ID" value="MVU78412.1"/>
    <property type="molecule type" value="Genomic_DNA"/>
</dbReference>
<reference evidence="2 3" key="1">
    <citation type="submission" date="2019-12" db="EMBL/GenBank/DDBJ databases">
        <title>Nocardia sp. nov. ET3-3 isolated from soil.</title>
        <authorList>
            <person name="Kanchanasin P."/>
            <person name="Tanasupawat S."/>
            <person name="Yuki M."/>
            <person name="Kudo T."/>
        </authorList>
    </citation>
    <scope>NUCLEOTIDE SEQUENCE [LARGE SCALE GENOMIC DNA]</scope>
    <source>
        <strain evidence="2 3">ET3-3</strain>
    </source>
</reference>
<accession>A0A7K1UVV4</accession>
<dbReference type="AlphaFoldDB" id="A0A7K1UVV4"/>
<evidence type="ECO:0000313" key="3">
    <source>
        <dbReference type="Proteomes" id="UP000466794"/>
    </source>
</evidence>
<evidence type="ECO:0000256" key="1">
    <source>
        <dbReference type="SAM" id="Phobius"/>
    </source>
</evidence>
<protein>
    <submittedName>
        <fullName evidence="2">Uncharacterized protein</fullName>
    </submittedName>
</protein>